<accession>A0AAV2S0L2</accession>
<feature type="compositionally biased region" description="Low complexity" evidence="1">
    <location>
        <begin position="90"/>
        <end position="99"/>
    </location>
</feature>
<reference evidence="2 3" key="1">
    <citation type="submission" date="2024-05" db="EMBL/GenBank/DDBJ databases">
        <authorList>
            <person name="Wallberg A."/>
        </authorList>
    </citation>
    <scope>NUCLEOTIDE SEQUENCE [LARGE SCALE GENOMIC DNA]</scope>
</reference>
<feature type="compositionally biased region" description="Low complexity" evidence="1">
    <location>
        <begin position="117"/>
        <end position="128"/>
    </location>
</feature>
<evidence type="ECO:0000313" key="2">
    <source>
        <dbReference type="EMBL" id="CAL4152045.1"/>
    </source>
</evidence>
<evidence type="ECO:0000256" key="1">
    <source>
        <dbReference type="SAM" id="MobiDB-lite"/>
    </source>
</evidence>
<protein>
    <submittedName>
        <fullName evidence="2">Uncharacterized protein</fullName>
    </submittedName>
</protein>
<comment type="caution">
    <text evidence="2">The sequence shown here is derived from an EMBL/GenBank/DDBJ whole genome shotgun (WGS) entry which is preliminary data.</text>
</comment>
<feature type="compositionally biased region" description="Basic and acidic residues" evidence="1">
    <location>
        <begin position="53"/>
        <end position="74"/>
    </location>
</feature>
<keyword evidence="3" id="KW-1185">Reference proteome</keyword>
<organism evidence="2 3">
    <name type="scientific">Meganyctiphanes norvegica</name>
    <name type="common">Northern krill</name>
    <name type="synonym">Thysanopoda norvegica</name>
    <dbReference type="NCBI Taxonomy" id="48144"/>
    <lineage>
        <taxon>Eukaryota</taxon>
        <taxon>Metazoa</taxon>
        <taxon>Ecdysozoa</taxon>
        <taxon>Arthropoda</taxon>
        <taxon>Crustacea</taxon>
        <taxon>Multicrustacea</taxon>
        <taxon>Malacostraca</taxon>
        <taxon>Eumalacostraca</taxon>
        <taxon>Eucarida</taxon>
        <taxon>Euphausiacea</taxon>
        <taxon>Euphausiidae</taxon>
        <taxon>Meganyctiphanes</taxon>
    </lineage>
</organism>
<feature type="region of interest" description="Disordered" evidence="1">
    <location>
        <begin position="47"/>
        <end position="128"/>
    </location>
</feature>
<dbReference type="EMBL" id="CAXKWB010038639">
    <property type="protein sequence ID" value="CAL4152045.1"/>
    <property type="molecule type" value="Genomic_DNA"/>
</dbReference>
<gene>
    <name evidence="2" type="ORF">MNOR_LOCUS30882</name>
</gene>
<proteinExistence type="predicted"/>
<dbReference type="AlphaFoldDB" id="A0AAV2S0L2"/>
<sequence length="128" mass="13411">MPGNWSPRPEHLPLTAAMVAAVRSGDPRSPGAMAAAAVAGAAMGEVAPHHVRHAADCPAHRHDRHESTKSDGSRASRSMSRPSSRPPSRPGSRATSRPASRSHSRSGSRSHSRSGHRSGYSSPGSDLR</sequence>
<name>A0AAV2S0L2_MEGNR</name>
<dbReference type="Proteomes" id="UP001497623">
    <property type="component" value="Unassembled WGS sequence"/>
</dbReference>
<feature type="compositionally biased region" description="Basic residues" evidence="1">
    <location>
        <begin position="100"/>
        <end position="116"/>
    </location>
</feature>
<evidence type="ECO:0000313" key="3">
    <source>
        <dbReference type="Proteomes" id="UP001497623"/>
    </source>
</evidence>